<evidence type="ECO:0000313" key="3">
    <source>
        <dbReference type="Proteomes" id="UP001430193"/>
    </source>
</evidence>
<feature type="chain" id="PRO_5046308867" description="SGNH/GDSL hydrolase family protein" evidence="1">
    <location>
        <begin position="28"/>
        <end position="274"/>
    </location>
</feature>
<evidence type="ECO:0000256" key="1">
    <source>
        <dbReference type="SAM" id="SignalP"/>
    </source>
</evidence>
<comment type="caution">
    <text evidence="2">The sequence shown here is derived from an EMBL/GenBank/DDBJ whole genome shotgun (WGS) entry which is preliminary data.</text>
</comment>
<dbReference type="RefSeq" id="WP_204631271.1">
    <property type="nucleotide sequence ID" value="NZ_BSOC01000003.1"/>
</dbReference>
<organism evidence="2 3">
    <name type="scientific">Dyella mobilis</name>
    <dbReference type="NCBI Taxonomy" id="1849582"/>
    <lineage>
        <taxon>Bacteria</taxon>
        <taxon>Pseudomonadati</taxon>
        <taxon>Pseudomonadota</taxon>
        <taxon>Gammaproteobacteria</taxon>
        <taxon>Lysobacterales</taxon>
        <taxon>Rhodanobacteraceae</taxon>
        <taxon>Dyella</taxon>
    </lineage>
</organism>
<keyword evidence="1" id="KW-0732">Signal</keyword>
<dbReference type="Gene3D" id="3.40.50.1110">
    <property type="entry name" value="SGNH hydrolase"/>
    <property type="match status" value="1"/>
</dbReference>
<evidence type="ECO:0008006" key="4">
    <source>
        <dbReference type="Google" id="ProtNLM"/>
    </source>
</evidence>
<dbReference type="InterPro" id="IPR036514">
    <property type="entry name" value="SGNH_hydro_sf"/>
</dbReference>
<feature type="signal peptide" evidence="1">
    <location>
        <begin position="1"/>
        <end position="27"/>
    </location>
</feature>
<keyword evidence="3" id="KW-1185">Reference proteome</keyword>
<protein>
    <recommendedName>
        <fullName evidence="4">SGNH/GDSL hydrolase family protein</fullName>
    </recommendedName>
</protein>
<sequence>MYVNRLKRLMIGFGACMALVLAQVAQADTASPAKPLNLLIVGNSLVYTNNLPSILTFLAQSRGLTVDLFAKSGGALSDYVKDGRLQAVIRSHAYDAVIIQERGGDDICVSYPQLSDTPSCKNAVQAHEIIANWAREAGATPYYLGTYQATDESSRTLVKSEKVMAQKMGARYIEISNTFNALSARHKSWAWFGKNMHPGYPLSTLMAIRIYQAVYGAYPSPADVCLDANLFGPGEDIDGYLDHGYLNYKTAPKNCLVGKTQMADMIGLIKQAEK</sequence>
<dbReference type="SUPFAM" id="SSF52266">
    <property type="entry name" value="SGNH hydrolase"/>
    <property type="match status" value="1"/>
</dbReference>
<accession>A0ABS2KFW0</accession>
<proteinExistence type="predicted"/>
<evidence type="ECO:0000313" key="2">
    <source>
        <dbReference type="EMBL" id="MBM7129657.1"/>
    </source>
</evidence>
<gene>
    <name evidence="2" type="ORF">ISS99_08985</name>
</gene>
<reference evidence="2" key="1">
    <citation type="submission" date="2020-10" db="EMBL/GenBank/DDBJ databases">
        <title>Phylogeny of dyella-like bacteria.</title>
        <authorList>
            <person name="Fu J."/>
        </authorList>
    </citation>
    <scope>NUCLEOTIDE SEQUENCE</scope>
    <source>
        <strain evidence="2">DHON07</strain>
    </source>
</reference>
<dbReference type="EMBL" id="JADIKF010000038">
    <property type="protein sequence ID" value="MBM7129657.1"/>
    <property type="molecule type" value="Genomic_DNA"/>
</dbReference>
<name>A0ABS2KFW0_9GAMM</name>
<dbReference type="Proteomes" id="UP001430193">
    <property type="component" value="Unassembled WGS sequence"/>
</dbReference>